<reference evidence="2" key="1">
    <citation type="submission" date="2019-08" db="EMBL/GenBank/DDBJ databases">
        <authorList>
            <person name="Kucharzyk K."/>
            <person name="Murdoch R.W."/>
            <person name="Higgins S."/>
            <person name="Loffler F."/>
        </authorList>
    </citation>
    <scope>NUCLEOTIDE SEQUENCE</scope>
</reference>
<name>A0A645BX90_9ZZZZ</name>
<dbReference type="EMBL" id="VSSQ01023159">
    <property type="protein sequence ID" value="MPM69922.1"/>
    <property type="molecule type" value="Genomic_DNA"/>
</dbReference>
<sequence>MARAILHIGDLIAVAAAIGTRTQLVQQAAHQVHDLDVRLFVPAADVVGLTELAAFEHAADGAAVVLDVEPIANLHAITIDRQRLARQGVHDHQWDQLFGEMVGAVVVAAVGRQHRHAIGVVPCAHQMVAGRLGGRVRAVRLVVVVFGECWVRCLQSAVDLVGRYVQKAECLLVFRWQRRPVLARRFEQAKGAHHIGLDEILGPVDRTIHMRFGRKIHNRARLMLFEQTLDQCRVSDITLDEMVARIALQGLKVLQIARVGELVNVDHRLVVDGQPVQHEVGANETSATSNKNHGNKSEAEK</sequence>
<proteinExistence type="predicted"/>
<evidence type="ECO:0000256" key="1">
    <source>
        <dbReference type="SAM" id="MobiDB-lite"/>
    </source>
</evidence>
<feature type="compositionally biased region" description="Polar residues" evidence="1">
    <location>
        <begin position="283"/>
        <end position="292"/>
    </location>
</feature>
<dbReference type="AlphaFoldDB" id="A0A645BX90"/>
<gene>
    <name evidence="2" type="ORF">SDC9_116870</name>
</gene>
<comment type="caution">
    <text evidence="2">The sequence shown here is derived from an EMBL/GenBank/DDBJ whole genome shotgun (WGS) entry which is preliminary data.</text>
</comment>
<protein>
    <submittedName>
        <fullName evidence="2">Uncharacterized protein</fullName>
    </submittedName>
</protein>
<feature type="region of interest" description="Disordered" evidence="1">
    <location>
        <begin position="276"/>
        <end position="301"/>
    </location>
</feature>
<organism evidence="2">
    <name type="scientific">bioreactor metagenome</name>
    <dbReference type="NCBI Taxonomy" id="1076179"/>
    <lineage>
        <taxon>unclassified sequences</taxon>
        <taxon>metagenomes</taxon>
        <taxon>ecological metagenomes</taxon>
    </lineage>
</organism>
<evidence type="ECO:0000313" key="2">
    <source>
        <dbReference type="EMBL" id="MPM69922.1"/>
    </source>
</evidence>
<accession>A0A645BX90</accession>